<gene>
    <name evidence="2" type="ORF">HDU87_008732</name>
</gene>
<feature type="region of interest" description="Disordered" evidence="1">
    <location>
        <begin position="1"/>
        <end position="25"/>
    </location>
</feature>
<organism evidence="2 3">
    <name type="scientific">Geranomyces variabilis</name>
    <dbReference type="NCBI Taxonomy" id="109894"/>
    <lineage>
        <taxon>Eukaryota</taxon>
        <taxon>Fungi</taxon>
        <taxon>Fungi incertae sedis</taxon>
        <taxon>Chytridiomycota</taxon>
        <taxon>Chytridiomycota incertae sedis</taxon>
        <taxon>Chytridiomycetes</taxon>
        <taxon>Spizellomycetales</taxon>
        <taxon>Powellomycetaceae</taxon>
        <taxon>Geranomyces</taxon>
    </lineage>
</organism>
<comment type="caution">
    <text evidence="2">The sequence shown here is derived from an EMBL/GenBank/DDBJ whole genome shotgun (WGS) entry which is preliminary data.</text>
</comment>
<dbReference type="Proteomes" id="UP001212152">
    <property type="component" value="Unassembled WGS sequence"/>
</dbReference>
<dbReference type="AlphaFoldDB" id="A0AAD5XJM5"/>
<sequence length="52" mass="5339">MLAGSASSESLPPPPPPPSSSAQSAITLAVRVRPCLASPAEQSRKHSSKSQR</sequence>
<proteinExistence type="predicted"/>
<keyword evidence="3" id="KW-1185">Reference proteome</keyword>
<evidence type="ECO:0000313" key="3">
    <source>
        <dbReference type="Proteomes" id="UP001212152"/>
    </source>
</evidence>
<accession>A0AAD5XJM5</accession>
<protein>
    <submittedName>
        <fullName evidence="2">Uncharacterized protein</fullName>
    </submittedName>
</protein>
<name>A0AAD5XJM5_9FUNG</name>
<evidence type="ECO:0000313" key="2">
    <source>
        <dbReference type="EMBL" id="KAJ3170497.1"/>
    </source>
</evidence>
<feature type="compositionally biased region" description="Low complexity" evidence="1">
    <location>
        <begin position="1"/>
        <end position="10"/>
    </location>
</feature>
<evidence type="ECO:0000256" key="1">
    <source>
        <dbReference type="SAM" id="MobiDB-lite"/>
    </source>
</evidence>
<reference evidence="2" key="1">
    <citation type="submission" date="2020-05" db="EMBL/GenBank/DDBJ databases">
        <title>Phylogenomic resolution of chytrid fungi.</title>
        <authorList>
            <person name="Stajich J.E."/>
            <person name="Amses K."/>
            <person name="Simmons R."/>
            <person name="Seto K."/>
            <person name="Myers J."/>
            <person name="Bonds A."/>
            <person name="Quandt C.A."/>
            <person name="Barry K."/>
            <person name="Liu P."/>
            <person name="Grigoriev I."/>
            <person name="Longcore J.E."/>
            <person name="James T.Y."/>
        </authorList>
    </citation>
    <scope>NUCLEOTIDE SEQUENCE</scope>
    <source>
        <strain evidence="2">JEL0379</strain>
    </source>
</reference>
<dbReference type="EMBL" id="JADGJQ010000094">
    <property type="protein sequence ID" value="KAJ3170497.1"/>
    <property type="molecule type" value="Genomic_DNA"/>
</dbReference>